<dbReference type="InterPro" id="IPR011008">
    <property type="entry name" value="Dimeric_a/b-barrel"/>
</dbReference>
<dbReference type="EMBL" id="RBAK01000003">
    <property type="protein sequence ID" value="RKN48296.1"/>
    <property type="molecule type" value="Genomic_DNA"/>
</dbReference>
<sequence length="86" mass="9486">MWIVELRFLPTPERLAARPAHRDQLAALHTQGVVRMAGPLADDTGAVIVLDAPDRETVDAILAADPYFATTGVDVDAVRQWHPFLR</sequence>
<feature type="domain" description="YCII-related" evidence="2">
    <location>
        <begin position="12"/>
        <end position="81"/>
    </location>
</feature>
<dbReference type="SUPFAM" id="SSF54909">
    <property type="entry name" value="Dimeric alpha+beta barrel"/>
    <property type="match status" value="1"/>
</dbReference>
<dbReference type="InterPro" id="IPR005545">
    <property type="entry name" value="YCII"/>
</dbReference>
<dbReference type="Pfam" id="PF03795">
    <property type="entry name" value="YCII"/>
    <property type="match status" value="1"/>
</dbReference>
<evidence type="ECO:0000259" key="2">
    <source>
        <dbReference type="Pfam" id="PF03795"/>
    </source>
</evidence>
<evidence type="ECO:0000313" key="3">
    <source>
        <dbReference type="EMBL" id="RKN48296.1"/>
    </source>
</evidence>
<dbReference type="AlphaFoldDB" id="A0A3A9ZLS2"/>
<comment type="similarity">
    <text evidence="1">Belongs to the YciI family.</text>
</comment>
<evidence type="ECO:0000313" key="4">
    <source>
        <dbReference type="Proteomes" id="UP000281726"/>
    </source>
</evidence>
<dbReference type="OrthoDB" id="8968203at2"/>
<proteinExistence type="inferred from homology"/>
<dbReference type="Proteomes" id="UP000281726">
    <property type="component" value="Unassembled WGS sequence"/>
</dbReference>
<keyword evidence="4" id="KW-1185">Reference proteome</keyword>
<reference evidence="3 4" key="1">
    <citation type="journal article" date="2004" name="Syst. Appl. Microbiol.">
        <title>Cryptoendolithic actinomycetes from antarctic sandstone rock samples: Micromonospora endolithica sp. nov. and two isolates related to Micromonospora coerulea Jensen 1932.</title>
        <authorList>
            <person name="Hirsch P."/>
            <person name="Mevs U."/>
            <person name="Kroppenstedt R.M."/>
            <person name="Schumann P."/>
            <person name="Stackebrandt E."/>
        </authorList>
    </citation>
    <scope>NUCLEOTIDE SEQUENCE [LARGE SCALE GENOMIC DNA]</scope>
    <source>
        <strain evidence="3 4">JCM 12677</strain>
    </source>
</reference>
<comment type="caution">
    <text evidence="3">The sequence shown here is derived from an EMBL/GenBank/DDBJ whole genome shotgun (WGS) entry which is preliminary data.</text>
</comment>
<evidence type="ECO:0000256" key="1">
    <source>
        <dbReference type="ARBA" id="ARBA00007689"/>
    </source>
</evidence>
<dbReference type="Gene3D" id="3.30.70.1060">
    <property type="entry name" value="Dimeric alpha+beta barrel"/>
    <property type="match status" value="1"/>
</dbReference>
<dbReference type="RefSeq" id="WP_120727359.1">
    <property type="nucleotide sequence ID" value="NZ_RBAK01000003.1"/>
</dbReference>
<name>A0A3A9ZLS2_9ACTN</name>
<protein>
    <recommendedName>
        <fullName evidence="2">YCII-related domain-containing protein</fullName>
    </recommendedName>
</protein>
<gene>
    <name evidence="3" type="ORF">D7223_09765</name>
</gene>
<organism evidence="3 4">
    <name type="scientific">Micromonospora endolithica</name>
    <dbReference type="NCBI Taxonomy" id="230091"/>
    <lineage>
        <taxon>Bacteria</taxon>
        <taxon>Bacillati</taxon>
        <taxon>Actinomycetota</taxon>
        <taxon>Actinomycetes</taxon>
        <taxon>Micromonosporales</taxon>
        <taxon>Micromonosporaceae</taxon>
        <taxon>Micromonospora</taxon>
    </lineage>
</organism>
<accession>A0A3A9ZLS2</accession>